<dbReference type="EMBL" id="FXUF01000022">
    <property type="protein sequence ID" value="SMP71152.1"/>
    <property type="molecule type" value="Genomic_DNA"/>
</dbReference>
<protein>
    <submittedName>
        <fullName evidence="1">Uncharacterized protein</fullName>
    </submittedName>
</protein>
<sequence length="59" mass="7167">MAVNNEMVLTKIQELYQSLYEHDGFSEMKIEMRFLKKGQKEIILHCGKQYRYVVDWPEK</sequence>
<name>A0AA46AKJ1_9CLOT</name>
<dbReference type="Proteomes" id="UP001158066">
    <property type="component" value="Unassembled WGS sequence"/>
</dbReference>
<reference evidence="1" key="1">
    <citation type="submission" date="2017-05" db="EMBL/GenBank/DDBJ databases">
        <authorList>
            <person name="Varghese N."/>
            <person name="Submissions S."/>
        </authorList>
    </citation>
    <scope>NUCLEOTIDE SEQUENCE</scope>
    <source>
        <strain evidence="1">Su22</strain>
    </source>
</reference>
<proteinExistence type="predicted"/>
<accession>A0AA46AKJ1</accession>
<dbReference type="RefSeq" id="WP_283410819.1">
    <property type="nucleotide sequence ID" value="NZ_FXUF01000022.1"/>
</dbReference>
<evidence type="ECO:0000313" key="2">
    <source>
        <dbReference type="Proteomes" id="UP001158066"/>
    </source>
</evidence>
<dbReference type="AlphaFoldDB" id="A0AA46AKJ1"/>
<evidence type="ECO:0000313" key="1">
    <source>
        <dbReference type="EMBL" id="SMP71152.1"/>
    </source>
</evidence>
<keyword evidence="2" id="KW-1185">Reference proteome</keyword>
<comment type="caution">
    <text evidence="1">The sequence shown here is derived from an EMBL/GenBank/DDBJ whole genome shotgun (WGS) entry which is preliminary data.</text>
</comment>
<organism evidence="1 2">
    <name type="scientific">Anoxynatronum buryatiense</name>
    <dbReference type="NCBI Taxonomy" id="489973"/>
    <lineage>
        <taxon>Bacteria</taxon>
        <taxon>Bacillati</taxon>
        <taxon>Bacillota</taxon>
        <taxon>Clostridia</taxon>
        <taxon>Eubacteriales</taxon>
        <taxon>Clostridiaceae</taxon>
        <taxon>Anoxynatronum</taxon>
    </lineage>
</organism>
<gene>
    <name evidence="1" type="ORF">SAMN06296020_12226</name>
</gene>